<dbReference type="EMBL" id="JAGXFD010000001">
    <property type="protein sequence ID" value="MBZ9567826.1"/>
    <property type="molecule type" value="Genomic_DNA"/>
</dbReference>
<keyword evidence="3" id="KW-1185">Reference proteome</keyword>
<dbReference type="InterPro" id="IPR005303">
    <property type="entry name" value="MOCOS_middle"/>
</dbReference>
<dbReference type="InterPro" id="IPR005302">
    <property type="entry name" value="MoCF_Sase_C"/>
</dbReference>
<evidence type="ECO:0000313" key="3">
    <source>
        <dbReference type="Proteomes" id="UP001319883"/>
    </source>
</evidence>
<dbReference type="PANTHER" id="PTHR14237:SF19">
    <property type="entry name" value="MITOCHONDRIAL AMIDOXIME REDUCING COMPONENT 1"/>
    <property type="match status" value="1"/>
</dbReference>
<dbReference type="SUPFAM" id="SSF141673">
    <property type="entry name" value="MOSC N-terminal domain-like"/>
    <property type="match status" value="1"/>
</dbReference>
<dbReference type="Pfam" id="PF03473">
    <property type="entry name" value="MOSC"/>
    <property type="match status" value="1"/>
</dbReference>
<feature type="domain" description="MOSC" evidence="1">
    <location>
        <begin position="124"/>
        <end position="268"/>
    </location>
</feature>
<accession>A0ABS7WYX3</accession>
<reference evidence="2 3" key="1">
    <citation type="submission" date="2021-05" db="EMBL/GenBank/DDBJ databases">
        <title>Petroleum and Energy Research Collection (APPE): ex situ preservation of microbial diversity associated with the oil industry and exploitation of its biotechnological potential.</title>
        <authorList>
            <person name="Paixao C.T.M."/>
            <person name="Gomes M.B."/>
            <person name="Oliveira V.M."/>
        </authorList>
    </citation>
    <scope>NUCLEOTIDE SEQUENCE [LARGE SCALE GENOMIC DNA]</scope>
    <source>
        <strain evidence="2 3">LIT2</strain>
    </source>
</reference>
<dbReference type="InterPro" id="IPR011037">
    <property type="entry name" value="Pyrv_Knase-like_insert_dom_sf"/>
</dbReference>
<dbReference type="SUPFAM" id="SSF50800">
    <property type="entry name" value="PK beta-barrel domain-like"/>
    <property type="match status" value="1"/>
</dbReference>
<dbReference type="Pfam" id="PF03476">
    <property type="entry name" value="MOSC_N"/>
    <property type="match status" value="1"/>
</dbReference>
<dbReference type="Proteomes" id="UP001319883">
    <property type="component" value="Unassembled WGS sequence"/>
</dbReference>
<dbReference type="PROSITE" id="PS51340">
    <property type="entry name" value="MOSC"/>
    <property type="match status" value="1"/>
</dbReference>
<protein>
    <submittedName>
        <fullName evidence="2">MOSC domain-containing protein</fullName>
    </submittedName>
</protein>
<proteinExistence type="predicted"/>
<dbReference type="PANTHER" id="PTHR14237">
    <property type="entry name" value="MOLYBDOPTERIN COFACTOR SULFURASE MOSC"/>
    <property type="match status" value="1"/>
</dbReference>
<name>A0ABS7WYX3_9GAMM</name>
<sequence length="275" mass="30531">MHAAKASPRLSGLYRYPIKSTAGRSLERATVGEEGLLGDRRYMLVRPDGTFLTARTHPRLQCIVAEPSPEGLSIWHPDAGRIEAVTRRFAARPFETAVWGDHFAALTTESALDRWFSDLLGEPARLLWLGEVSSRYRPGLGKRVSFADGYPLMVIGEASLTALNARLERPQRMAQFRPNLVVTGTAPHAEDGWRRLRIGEVEFLVDTPCSRCVMTTVDPATGRFQPDREPLRTLARYRRGPDGKVLFGQNLVALNAGELHLGVPVEILETRPAVP</sequence>
<evidence type="ECO:0000259" key="1">
    <source>
        <dbReference type="PROSITE" id="PS51340"/>
    </source>
</evidence>
<organism evidence="2 3">
    <name type="scientific">Modicisalibacter tunisiensis</name>
    <dbReference type="NCBI Taxonomy" id="390637"/>
    <lineage>
        <taxon>Bacteria</taxon>
        <taxon>Pseudomonadati</taxon>
        <taxon>Pseudomonadota</taxon>
        <taxon>Gammaproteobacteria</taxon>
        <taxon>Oceanospirillales</taxon>
        <taxon>Halomonadaceae</taxon>
        <taxon>Modicisalibacter</taxon>
    </lineage>
</organism>
<evidence type="ECO:0000313" key="2">
    <source>
        <dbReference type="EMBL" id="MBZ9567826.1"/>
    </source>
</evidence>
<dbReference type="RefSeq" id="WP_224415390.1">
    <property type="nucleotide sequence ID" value="NZ_JAGXFC010000001.1"/>
</dbReference>
<comment type="caution">
    <text evidence="2">The sequence shown here is derived from an EMBL/GenBank/DDBJ whole genome shotgun (WGS) entry which is preliminary data.</text>
</comment>
<gene>
    <name evidence="2" type="ORF">KGQ91_09060</name>
</gene>